<name>A0A8J8WMG3_CHIOP</name>
<dbReference type="OrthoDB" id="5835829at2759"/>
<organism evidence="2 3">
    <name type="scientific">Chionoecetes opilio</name>
    <name type="common">Atlantic snow crab</name>
    <name type="synonym">Cancer opilio</name>
    <dbReference type="NCBI Taxonomy" id="41210"/>
    <lineage>
        <taxon>Eukaryota</taxon>
        <taxon>Metazoa</taxon>
        <taxon>Ecdysozoa</taxon>
        <taxon>Arthropoda</taxon>
        <taxon>Crustacea</taxon>
        <taxon>Multicrustacea</taxon>
        <taxon>Malacostraca</taxon>
        <taxon>Eumalacostraca</taxon>
        <taxon>Eucarida</taxon>
        <taxon>Decapoda</taxon>
        <taxon>Pleocyemata</taxon>
        <taxon>Brachyura</taxon>
        <taxon>Eubrachyura</taxon>
        <taxon>Majoidea</taxon>
        <taxon>Majidae</taxon>
        <taxon>Chionoecetes</taxon>
    </lineage>
</organism>
<feature type="region of interest" description="Disordered" evidence="1">
    <location>
        <begin position="143"/>
        <end position="184"/>
    </location>
</feature>
<reference evidence="2" key="1">
    <citation type="submission" date="2020-07" db="EMBL/GenBank/DDBJ databases">
        <title>The High-quality genome of the commercially important snow crab, Chionoecetes opilio.</title>
        <authorList>
            <person name="Jeong J.-H."/>
            <person name="Ryu S."/>
        </authorList>
    </citation>
    <scope>NUCLEOTIDE SEQUENCE</scope>
    <source>
        <strain evidence="2">MADBK_172401_WGS</strain>
        <tissue evidence="2">Digestive gland</tissue>
    </source>
</reference>
<accession>A0A8J8WMG3</accession>
<dbReference type="EMBL" id="JACEEZ010026264">
    <property type="protein sequence ID" value="KAG0693713.1"/>
    <property type="molecule type" value="Genomic_DNA"/>
</dbReference>
<comment type="caution">
    <text evidence="2">The sequence shown here is derived from an EMBL/GenBank/DDBJ whole genome shotgun (WGS) entry which is preliminary data.</text>
</comment>
<feature type="compositionally biased region" description="Polar residues" evidence="1">
    <location>
        <begin position="155"/>
        <end position="176"/>
    </location>
</feature>
<evidence type="ECO:0000313" key="2">
    <source>
        <dbReference type="EMBL" id="KAG0693713.1"/>
    </source>
</evidence>
<keyword evidence="3" id="KW-1185">Reference proteome</keyword>
<gene>
    <name evidence="2" type="ORF">GWK47_027408</name>
</gene>
<dbReference type="AlphaFoldDB" id="A0A8J8WMG3"/>
<dbReference type="Proteomes" id="UP000770661">
    <property type="component" value="Unassembled WGS sequence"/>
</dbReference>
<evidence type="ECO:0000256" key="1">
    <source>
        <dbReference type="SAM" id="MobiDB-lite"/>
    </source>
</evidence>
<proteinExistence type="predicted"/>
<dbReference type="SUPFAM" id="SSF53756">
    <property type="entry name" value="UDP-Glycosyltransferase/glycogen phosphorylase"/>
    <property type="match status" value="1"/>
</dbReference>
<evidence type="ECO:0000313" key="3">
    <source>
        <dbReference type="Proteomes" id="UP000770661"/>
    </source>
</evidence>
<protein>
    <submittedName>
        <fullName evidence="2">Uncharacterized protein</fullName>
    </submittedName>
</protein>
<sequence length="220" mass="24927">MQKHKHLDDMFEFRKASAGGLETFKDLLPGLAKDLYKVPAVKKLYEKRKDFDLIVTDHLFNEIAYPFVHEVPFITVATPGMDHSQSAAFGNVLNPSYAPTFLGSYPLPMSLWHRLRNTYMHLWIPFVWRIWFVMPLVQKEPVTMQSPGDDKDDNNTLSQGQASKNPNGERTPSSIDKTLGSGGRVKYTAPQAWNVLSARVTEIPLPSSPIRRNSRTTTPL</sequence>